<feature type="non-terminal residue" evidence="1">
    <location>
        <position position="1"/>
    </location>
</feature>
<dbReference type="EMBL" id="CP045895">
    <property type="protein sequence ID" value="QQP48730.1"/>
    <property type="molecule type" value="Genomic_DNA"/>
</dbReference>
<evidence type="ECO:0000313" key="1">
    <source>
        <dbReference type="EMBL" id="QQP48730.1"/>
    </source>
</evidence>
<sequence length="50" mass="5700">PLLSSCPMPDVFNPATGFCERYETVENCTEFYSGAQEIVNMKMESEFEDI</sequence>
<protein>
    <submittedName>
        <fullName evidence="1">Cuticular protein -like protein to peritrophins 3A2</fullName>
    </submittedName>
</protein>
<reference evidence="2" key="1">
    <citation type="submission" date="2021-01" db="EMBL/GenBank/DDBJ databases">
        <title>Caligus Genome Assembly.</title>
        <authorList>
            <person name="Gallardo-Escarate C."/>
        </authorList>
    </citation>
    <scope>NUCLEOTIDE SEQUENCE [LARGE SCALE GENOMIC DNA]</scope>
</reference>
<gene>
    <name evidence="1" type="ORF">FKW44_009138</name>
</gene>
<accession>A0A7T8K8N6</accession>
<organism evidence="1 2">
    <name type="scientific">Caligus rogercresseyi</name>
    <name type="common">Sea louse</name>
    <dbReference type="NCBI Taxonomy" id="217165"/>
    <lineage>
        <taxon>Eukaryota</taxon>
        <taxon>Metazoa</taxon>
        <taxon>Ecdysozoa</taxon>
        <taxon>Arthropoda</taxon>
        <taxon>Crustacea</taxon>
        <taxon>Multicrustacea</taxon>
        <taxon>Hexanauplia</taxon>
        <taxon>Copepoda</taxon>
        <taxon>Siphonostomatoida</taxon>
        <taxon>Caligidae</taxon>
        <taxon>Caligus</taxon>
    </lineage>
</organism>
<name>A0A7T8K8N6_CALRO</name>
<dbReference type="AlphaFoldDB" id="A0A7T8K8N6"/>
<dbReference type="Proteomes" id="UP000595437">
    <property type="component" value="Chromosome 6"/>
</dbReference>
<evidence type="ECO:0000313" key="2">
    <source>
        <dbReference type="Proteomes" id="UP000595437"/>
    </source>
</evidence>
<proteinExistence type="predicted"/>
<keyword evidence="2" id="KW-1185">Reference proteome</keyword>